<name>A0A4R8ZWF5_9MICO</name>
<organism evidence="2 3">
    <name type="scientific">Cryobacterium frigoriphilum</name>
    <dbReference type="NCBI Taxonomy" id="1259150"/>
    <lineage>
        <taxon>Bacteria</taxon>
        <taxon>Bacillati</taxon>
        <taxon>Actinomycetota</taxon>
        <taxon>Actinomycetes</taxon>
        <taxon>Micrococcales</taxon>
        <taxon>Microbacteriaceae</taxon>
        <taxon>Cryobacterium</taxon>
    </lineage>
</organism>
<feature type="transmembrane region" description="Helical" evidence="1">
    <location>
        <begin position="82"/>
        <end position="99"/>
    </location>
</feature>
<dbReference type="Proteomes" id="UP000297447">
    <property type="component" value="Unassembled WGS sequence"/>
</dbReference>
<evidence type="ECO:0000313" key="3">
    <source>
        <dbReference type="Proteomes" id="UP000297447"/>
    </source>
</evidence>
<sequence length="162" mass="17412">MNQPFLWGGLLAFAITAGVVRAVRGRPFLPGRAVALGPVEHTVAVLSTVALIFHCSAMFFGPWVNVVAFLRPLAAEVNNMGIASQIAYWVPAALLLLAWRRVWWPGLALLALTLVGVGVTMYWPYPLGVHLWWLAAVIVAGVFVGSALTGPRARRAVTADEA</sequence>
<keyword evidence="3" id="KW-1185">Reference proteome</keyword>
<protein>
    <submittedName>
        <fullName evidence="2">Uncharacterized protein</fullName>
    </submittedName>
</protein>
<keyword evidence="1" id="KW-0472">Membrane</keyword>
<feature type="transmembrane region" description="Helical" evidence="1">
    <location>
        <begin position="6"/>
        <end position="23"/>
    </location>
</feature>
<feature type="transmembrane region" description="Helical" evidence="1">
    <location>
        <begin position="131"/>
        <end position="149"/>
    </location>
</feature>
<dbReference type="EMBL" id="SOHE01000060">
    <property type="protein sequence ID" value="TFD47847.1"/>
    <property type="molecule type" value="Genomic_DNA"/>
</dbReference>
<keyword evidence="1" id="KW-0812">Transmembrane</keyword>
<feature type="transmembrane region" description="Helical" evidence="1">
    <location>
        <begin position="106"/>
        <end position="125"/>
    </location>
</feature>
<evidence type="ECO:0000313" key="2">
    <source>
        <dbReference type="EMBL" id="TFD47847.1"/>
    </source>
</evidence>
<dbReference type="AlphaFoldDB" id="A0A4R8ZWF5"/>
<dbReference type="OrthoDB" id="5123781at2"/>
<keyword evidence="1" id="KW-1133">Transmembrane helix</keyword>
<dbReference type="RefSeq" id="WP_134520349.1">
    <property type="nucleotide sequence ID" value="NZ_SOHE01000060.1"/>
</dbReference>
<evidence type="ECO:0000256" key="1">
    <source>
        <dbReference type="SAM" id="Phobius"/>
    </source>
</evidence>
<proteinExistence type="predicted"/>
<reference evidence="2 3" key="1">
    <citation type="submission" date="2019-03" db="EMBL/GenBank/DDBJ databases">
        <title>Genomics of glacier-inhabiting Cryobacterium strains.</title>
        <authorList>
            <person name="Liu Q."/>
            <person name="Xin Y.-H."/>
        </authorList>
    </citation>
    <scope>NUCLEOTIDE SEQUENCE [LARGE SCALE GENOMIC DNA]</scope>
    <source>
        <strain evidence="2 3">Hh14</strain>
    </source>
</reference>
<feature type="transmembrane region" description="Helical" evidence="1">
    <location>
        <begin position="43"/>
        <end position="70"/>
    </location>
</feature>
<gene>
    <name evidence="2" type="ORF">E3T55_14960</name>
</gene>
<accession>A0A4R8ZWF5</accession>
<comment type="caution">
    <text evidence="2">The sequence shown here is derived from an EMBL/GenBank/DDBJ whole genome shotgun (WGS) entry which is preliminary data.</text>
</comment>